<dbReference type="Proteomes" id="UP000032707">
    <property type="component" value="Unassembled WGS sequence"/>
</dbReference>
<evidence type="ECO:0000256" key="1">
    <source>
        <dbReference type="SAM" id="MobiDB-lite"/>
    </source>
</evidence>
<dbReference type="AlphaFoldDB" id="E6MZN0"/>
<evidence type="ECO:0000313" key="3">
    <source>
        <dbReference type="Proteomes" id="UP000032707"/>
    </source>
</evidence>
<organism evidence="2 3">
    <name type="scientific">Neisseria meningitidis serogroup B / serotype 15 (strain H44/76)</name>
    <dbReference type="NCBI Taxonomy" id="909420"/>
    <lineage>
        <taxon>Bacteria</taxon>
        <taxon>Pseudomonadati</taxon>
        <taxon>Pseudomonadota</taxon>
        <taxon>Betaproteobacteria</taxon>
        <taxon>Neisseriales</taxon>
        <taxon>Neisseriaceae</taxon>
        <taxon>Neisseria</taxon>
    </lineage>
</organism>
<dbReference type="EMBL" id="AEQZ01000043">
    <property type="protein sequence ID" value="EFV62909.1"/>
    <property type="molecule type" value="Genomic_DNA"/>
</dbReference>
<dbReference type="PATRIC" id="fig|909420.4.peg.2271"/>
<gene>
    <name evidence="2" type="ORF">NMH_2046</name>
</gene>
<feature type="region of interest" description="Disordered" evidence="1">
    <location>
        <begin position="161"/>
        <end position="192"/>
    </location>
</feature>
<evidence type="ECO:0000313" key="2">
    <source>
        <dbReference type="EMBL" id="EFV62909.1"/>
    </source>
</evidence>
<accession>E6MZN0</accession>
<name>E6MZN0_NEIMH</name>
<protein>
    <submittedName>
        <fullName evidence="2">Uncharacterized protein</fullName>
    </submittedName>
</protein>
<dbReference type="RefSeq" id="WP_009348657.1">
    <property type="nucleotide sequence ID" value="NZ_AEQZ01000043.1"/>
</dbReference>
<sequence>MSARKLIGKNGFFRFYVLDSRLRGNDDEKIVVASDKFLPCWVLDSRFRGNDGRVVSVALDKCRHLKSRHSLKTENRNQKPKIPVDSRAGGNLGLSAQKLVGKNGFFRFYVLDSRLRGNDDEKIVVASDKFLSRWVLDSRFRGNDGRVVSVAPDKCRHLKSRHSLKTENRNQKPKIPSFPRRRESRFVGAETC</sequence>
<proteinExistence type="predicted"/>
<reference evidence="2 3" key="1">
    <citation type="journal article" date="2011" name="J. Bacteriol.">
        <title>Genome sequence of Neisseria meningitidis serogroup B strain H44/76.</title>
        <authorList>
            <person name="Piet J.R."/>
            <person name="Huis In 't Veld R.A."/>
            <person name="van Schaik B.D."/>
            <person name="van Kampen A.H."/>
            <person name="Baas F."/>
            <person name="van de Beek D."/>
            <person name="Pannekoek Y."/>
            <person name="van der Ende A."/>
        </authorList>
    </citation>
    <scope>NUCLEOTIDE SEQUENCE [LARGE SCALE GENOMIC DNA]</scope>
    <source>
        <strain evidence="2 3">H44/76</strain>
    </source>
</reference>
<comment type="caution">
    <text evidence="2">The sequence shown here is derived from an EMBL/GenBank/DDBJ whole genome shotgun (WGS) entry which is preliminary data.</text>
</comment>